<dbReference type="Pfam" id="PF10592">
    <property type="entry name" value="AIPR"/>
    <property type="match status" value="1"/>
</dbReference>
<evidence type="ECO:0000259" key="1">
    <source>
        <dbReference type="Pfam" id="PF10592"/>
    </source>
</evidence>
<reference evidence="3 4" key="1">
    <citation type="submission" date="2019-03" db="EMBL/GenBank/DDBJ databases">
        <authorList>
            <person name="Gonzalez-Pimentel J.L."/>
        </authorList>
    </citation>
    <scope>NUCLEOTIDE SEQUENCE [LARGE SCALE GENOMIC DNA]</scope>
    <source>
        <strain evidence="3 4">JCM 31289</strain>
    </source>
</reference>
<evidence type="ECO:0008006" key="5">
    <source>
        <dbReference type="Google" id="ProtNLM"/>
    </source>
</evidence>
<organism evidence="3 4">
    <name type="scientific">Streptomyces palmae</name>
    <dbReference type="NCBI Taxonomy" id="1701085"/>
    <lineage>
        <taxon>Bacteria</taxon>
        <taxon>Bacillati</taxon>
        <taxon>Actinomycetota</taxon>
        <taxon>Actinomycetes</taxon>
        <taxon>Kitasatosporales</taxon>
        <taxon>Streptomycetaceae</taxon>
        <taxon>Streptomyces</taxon>
    </lineage>
</organism>
<proteinExistence type="predicted"/>
<dbReference type="OrthoDB" id="9806213at2"/>
<feature type="domain" description="Abortive infection phage resistance protein N-terminal" evidence="2">
    <location>
        <begin position="34"/>
        <end position="182"/>
    </location>
</feature>
<name>A0A4Z0HDJ0_9ACTN</name>
<evidence type="ECO:0000259" key="2">
    <source>
        <dbReference type="Pfam" id="PF22879"/>
    </source>
</evidence>
<accession>A0A4Z0HDJ0</accession>
<dbReference type="InterPro" id="IPR055101">
    <property type="entry name" value="AIPR_N"/>
</dbReference>
<dbReference type="AlphaFoldDB" id="A0A4Z0HDJ0"/>
<evidence type="ECO:0000313" key="3">
    <source>
        <dbReference type="EMBL" id="TGB11065.1"/>
    </source>
</evidence>
<gene>
    <name evidence="3" type="ORF">E4099_12285</name>
</gene>
<dbReference type="EMBL" id="SRID01000088">
    <property type="protein sequence ID" value="TGB11065.1"/>
    <property type="molecule type" value="Genomic_DNA"/>
</dbReference>
<dbReference type="Proteomes" id="UP000297948">
    <property type="component" value="Unassembled WGS sequence"/>
</dbReference>
<dbReference type="RefSeq" id="WP_135339048.1">
    <property type="nucleotide sequence ID" value="NZ_JBHLTX010000036.1"/>
</dbReference>
<dbReference type="Pfam" id="PF22879">
    <property type="entry name" value="AIPR_N"/>
    <property type="match status" value="1"/>
</dbReference>
<sequence length="578" mass="64264">MSESDLRDFAEDLHETARASFGESTGTPYFNDSFTEVVGGYLVEDGALEGVEPCYFRKETDTGRGAMEVFGYFIGRGGSVLDIVTADLNRKAEVIRKAEVQRALRRARSFVDRCRRGIHLDLAETDRAHPMALAIHNAWPELSKVRIFLVTDGRVTVDAWDEEEVAGLRCTYELWDIARLHRLASSGRPEEDTVIHLDPPLACLPVPGDDDYSCLLTAIPGDVIAKLYDEYGAKLLQRNVRAYLQARTKVNKGIGETVRNTPGRFLAYNNGVSATASAVVAAPGNGGVHEISQLVNLQIVNGGQTTASLHNLWTRDPRSLDGVSVSTKITVVGGDVLDQLVSEISRCANSQNAIKEADFQANGPFHVALERLSRSEWVPAREGRTAQSRWYYERVRGQYQVDLSRLDRGKQQREFRAENPIAQKFGKTDLAKYELAFLGRPHDVSLGAEKCFQIWTSDVLGGEAPVLPDRQHFQHLVAKAIIFGRTRKIIQSMKLGGYLGPTATYVMSLVVDRCADRIDLDEIWRTQDLPAWLREAVPSLANDVVRPLLVDAPAAANVTEWCKKEACWDRVRASAWPL</sequence>
<comment type="caution">
    <text evidence="3">The sequence shown here is derived from an EMBL/GenBank/DDBJ whole genome shotgun (WGS) entry which is preliminary data.</text>
</comment>
<feature type="domain" description="Abortive phage infection protein C-terminal" evidence="1">
    <location>
        <begin position="236"/>
        <end position="542"/>
    </location>
</feature>
<protein>
    <recommendedName>
        <fullName evidence="5">AIPR protein</fullName>
    </recommendedName>
</protein>
<keyword evidence="4" id="KW-1185">Reference proteome</keyword>
<dbReference type="InterPro" id="IPR018891">
    <property type="entry name" value="AIPR_C"/>
</dbReference>
<evidence type="ECO:0000313" key="4">
    <source>
        <dbReference type="Proteomes" id="UP000297948"/>
    </source>
</evidence>